<comment type="caution">
    <text evidence="2">The sequence shown here is derived from an EMBL/GenBank/DDBJ whole genome shotgun (WGS) entry which is preliminary data.</text>
</comment>
<evidence type="ECO:0000259" key="1">
    <source>
        <dbReference type="Pfam" id="PF03358"/>
    </source>
</evidence>
<dbReference type="EMBL" id="CAKOGP040001869">
    <property type="protein sequence ID" value="CAJ1954736.1"/>
    <property type="molecule type" value="Genomic_DNA"/>
</dbReference>
<dbReference type="InterPro" id="IPR029039">
    <property type="entry name" value="Flavoprotein-like_sf"/>
</dbReference>
<dbReference type="GO" id="GO:0016491">
    <property type="term" value="F:oxidoreductase activity"/>
    <property type="evidence" value="ECO:0007669"/>
    <property type="project" value="InterPro"/>
</dbReference>
<accession>A0AAD2FWH0</accession>
<gene>
    <name evidence="2" type="ORF">CYCCA115_LOCUS15328</name>
</gene>
<organism evidence="2 3">
    <name type="scientific">Cylindrotheca closterium</name>
    <dbReference type="NCBI Taxonomy" id="2856"/>
    <lineage>
        <taxon>Eukaryota</taxon>
        <taxon>Sar</taxon>
        <taxon>Stramenopiles</taxon>
        <taxon>Ochrophyta</taxon>
        <taxon>Bacillariophyta</taxon>
        <taxon>Bacillariophyceae</taxon>
        <taxon>Bacillariophycidae</taxon>
        <taxon>Bacillariales</taxon>
        <taxon>Bacillariaceae</taxon>
        <taxon>Cylindrotheca</taxon>
    </lineage>
</organism>
<evidence type="ECO:0000313" key="3">
    <source>
        <dbReference type="Proteomes" id="UP001295423"/>
    </source>
</evidence>
<proteinExistence type="predicted"/>
<dbReference type="Proteomes" id="UP001295423">
    <property type="component" value="Unassembled WGS sequence"/>
</dbReference>
<reference evidence="2" key="1">
    <citation type="submission" date="2023-08" db="EMBL/GenBank/DDBJ databases">
        <authorList>
            <person name="Audoor S."/>
            <person name="Bilcke G."/>
        </authorList>
    </citation>
    <scope>NUCLEOTIDE SEQUENCE</scope>
</reference>
<dbReference type="InterPro" id="IPR005025">
    <property type="entry name" value="FMN_Rdtase-like_dom"/>
</dbReference>
<dbReference type="GO" id="GO:0010181">
    <property type="term" value="F:FMN binding"/>
    <property type="evidence" value="ECO:0007669"/>
    <property type="project" value="TreeGrafter"/>
</dbReference>
<evidence type="ECO:0000313" key="2">
    <source>
        <dbReference type="EMBL" id="CAJ1954736.1"/>
    </source>
</evidence>
<dbReference type="Pfam" id="PF03358">
    <property type="entry name" value="FMN_red"/>
    <property type="match status" value="1"/>
</dbReference>
<dbReference type="Gene3D" id="3.40.50.360">
    <property type="match status" value="1"/>
</dbReference>
<dbReference type="PANTHER" id="PTHR30543">
    <property type="entry name" value="CHROMATE REDUCTASE"/>
    <property type="match status" value="1"/>
</dbReference>
<protein>
    <recommendedName>
        <fullName evidence="1">NADPH-dependent FMN reductase-like domain-containing protein</fullName>
    </recommendedName>
</protein>
<feature type="domain" description="NADPH-dependent FMN reductase-like" evidence="1">
    <location>
        <begin position="21"/>
        <end position="172"/>
    </location>
</feature>
<dbReference type="PANTHER" id="PTHR30543:SF21">
    <property type="entry name" value="NAD(P)H-DEPENDENT FMN REDUCTASE LOT6"/>
    <property type="match status" value="1"/>
</dbReference>
<dbReference type="SUPFAM" id="SSF52218">
    <property type="entry name" value="Flavoproteins"/>
    <property type="match status" value="1"/>
</dbReference>
<keyword evidence="3" id="KW-1185">Reference proteome</keyword>
<dbReference type="GO" id="GO:0005829">
    <property type="term" value="C:cytosol"/>
    <property type="evidence" value="ECO:0007669"/>
    <property type="project" value="TreeGrafter"/>
</dbReference>
<dbReference type="AlphaFoldDB" id="A0AAD2FWH0"/>
<sequence length="229" mass="24218">MSFSAIAKRSFSSAQFRKPVIALMSGSTREGSVNTQLIYAAEIVAKGLGAETKVLDLGNYDMPVYNQDFEATSGLPKAAQQLKAELESADGWIVASPEYNGFVTPLLVNALTWCSRGDPDGEMYATFKGKSAVVLSASPGAMGGMRSLNPNRELLTNLGVSVLPDSVAVGGAFGAFDDSGTLSNDKQKAMLQAAVEKLYYQGRDVANREATCNMIKTHLVGQYGEAGVA</sequence>
<name>A0AAD2FWH0_9STRA</name>
<dbReference type="InterPro" id="IPR050712">
    <property type="entry name" value="NAD(P)H-dep_reductase"/>
</dbReference>